<dbReference type="GO" id="GO:0005840">
    <property type="term" value="C:ribosome"/>
    <property type="evidence" value="ECO:0007669"/>
    <property type="project" value="UniProtKB-KW"/>
</dbReference>
<keyword evidence="1" id="KW-0687">Ribonucleoprotein</keyword>
<accession>A0ABR2MUB2</accession>
<dbReference type="EMBL" id="JBBWWR010000004">
    <property type="protein sequence ID" value="KAK8967802.1"/>
    <property type="molecule type" value="Genomic_DNA"/>
</dbReference>
<keyword evidence="2" id="KW-1185">Reference proteome</keyword>
<proteinExistence type="predicted"/>
<dbReference type="Gene3D" id="1.10.10.10">
    <property type="entry name" value="Winged helix-like DNA-binding domain superfamily/Winged helix DNA-binding domain"/>
    <property type="match status" value="1"/>
</dbReference>
<dbReference type="Proteomes" id="UP001412067">
    <property type="component" value="Unassembled WGS sequence"/>
</dbReference>
<protein>
    <submittedName>
        <fullName evidence="1">40S ribosomal protein S19-3</fullName>
    </submittedName>
</protein>
<reference evidence="1 2" key="1">
    <citation type="journal article" date="2022" name="Nat. Plants">
        <title>Genomes of leafy and leafless Platanthera orchids illuminate the evolution of mycoheterotrophy.</title>
        <authorList>
            <person name="Li M.H."/>
            <person name="Liu K.W."/>
            <person name="Li Z."/>
            <person name="Lu H.C."/>
            <person name="Ye Q.L."/>
            <person name="Zhang D."/>
            <person name="Wang J.Y."/>
            <person name="Li Y.F."/>
            <person name="Zhong Z.M."/>
            <person name="Liu X."/>
            <person name="Yu X."/>
            <person name="Liu D.K."/>
            <person name="Tu X.D."/>
            <person name="Liu B."/>
            <person name="Hao Y."/>
            <person name="Liao X.Y."/>
            <person name="Jiang Y.T."/>
            <person name="Sun W.H."/>
            <person name="Chen J."/>
            <person name="Chen Y.Q."/>
            <person name="Ai Y."/>
            <person name="Zhai J.W."/>
            <person name="Wu S.S."/>
            <person name="Zhou Z."/>
            <person name="Hsiao Y.Y."/>
            <person name="Wu W.L."/>
            <person name="Chen Y.Y."/>
            <person name="Lin Y.F."/>
            <person name="Hsu J.L."/>
            <person name="Li C.Y."/>
            <person name="Wang Z.W."/>
            <person name="Zhao X."/>
            <person name="Zhong W.Y."/>
            <person name="Ma X.K."/>
            <person name="Ma L."/>
            <person name="Huang J."/>
            <person name="Chen G.Z."/>
            <person name="Huang M.Z."/>
            <person name="Huang L."/>
            <person name="Peng D.H."/>
            <person name="Luo Y.B."/>
            <person name="Zou S.Q."/>
            <person name="Chen S.P."/>
            <person name="Lan S."/>
            <person name="Tsai W.C."/>
            <person name="Van de Peer Y."/>
            <person name="Liu Z.J."/>
        </authorList>
    </citation>
    <scope>NUCLEOTIDE SEQUENCE [LARGE SCALE GENOMIC DNA]</scope>
    <source>
        <strain evidence="1">Lor288</strain>
    </source>
</reference>
<gene>
    <name evidence="1" type="primary">RPS19C</name>
    <name evidence="1" type="ORF">KSP40_PGU012380</name>
</gene>
<sequence length="64" mass="7178">METAKVGRTVKDVSPHEFVKAYSAHLKRSGKYIYKHISHITTTEALFGTTFFAPVSLDKKTPPL</sequence>
<organism evidence="1 2">
    <name type="scientific">Platanthera guangdongensis</name>
    <dbReference type="NCBI Taxonomy" id="2320717"/>
    <lineage>
        <taxon>Eukaryota</taxon>
        <taxon>Viridiplantae</taxon>
        <taxon>Streptophyta</taxon>
        <taxon>Embryophyta</taxon>
        <taxon>Tracheophyta</taxon>
        <taxon>Spermatophyta</taxon>
        <taxon>Magnoliopsida</taxon>
        <taxon>Liliopsida</taxon>
        <taxon>Asparagales</taxon>
        <taxon>Orchidaceae</taxon>
        <taxon>Orchidoideae</taxon>
        <taxon>Orchideae</taxon>
        <taxon>Orchidinae</taxon>
        <taxon>Platanthera</taxon>
    </lineage>
</organism>
<comment type="caution">
    <text evidence="1">The sequence shown here is derived from an EMBL/GenBank/DDBJ whole genome shotgun (WGS) entry which is preliminary data.</text>
</comment>
<evidence type="ECO:0000313" key="1">
    <source>
        <dbReference type="EMBL" id="KAK8967802.1"/>
    </source>
</evidence>
<name>A0ABR2MUB2_9ASPA</name>
<evidence type="ECO:0000313" key="2">
    <source>
        <dbReference type="Proteomes" id="UP001412067"/>
    </source>
</evidence>
<dbReference type="InterPro" id="IPR036388">
    <property type="entry name" value="WH-like_DNA-bd_sf"/>
</dbReference>
<keyword evidence="1" id="KW-0689">Ribosomal protein</keyword>